<dbReference type="OrthoDB" id="9771084at2"/>
<name>A0A1G8DQ77_9VIBR</name>
<dbReference type="SUPFAM" id="SSF51735">
    <property type="entry name" value="NAD(P)-binding Rossmann-fold domains"/>
    <property type="match status" value="1"/>
</dbReference>
<evidence type="ECO:0000313" key="3">
    <source>
        <dbReference type="Proteomes" id="UP000198854"/>
    </source>
</evidence>
<dbReference type="Proteomes" id="UP000198854">
    <property type="component" value="Unassembled WGS sequence"/>
</dbReference>
<reference evidence="2 3" key="1">
    <citation type="submission" date="2016-10" db="EMBL/GenBank/DDBJ databases">
        <authorList>
            <person name="de Groot N.N."/>
        </authorList>
    </citation>
    <scope>NUCLEOTIDE SEQUENCE [LARGE SCALE GENOMIC DNA]</scope>
    <source>
        <strain evidence="2 3">CGMCC 1.10228</strain>
    </source>
</reference>
<proteinExistence type="predicted"/>
<dbReference type="PANTHER" id="PTHR45348:SF2">
    <property type="entry name" value="ZINC-TYPE ALCOHOL DEHYDROGENASE-LIKE PROTEIN C2E1P3.01"/>
    <property type="match status" value="1"/>
</dbReference>
<keyword evidence="3" id="KW-1185">Reference proteome</keyword>
<dbReference type="RefSeq" id="WP_093276190.1">
    <property type="nucleotide sequence ID" value="NZ_FNDD01000021.1"/>
</dbReference>
<dbReference type="GO" id="GO:0016651">
    <property type="term" value="F:oxidoreductase activity, acting on NAD(P)H"/>
    <property type="evidence" value="ECO:0007669"/>
    <property type="project" value="InterPro"/>
</dbReference>
<feature type="domain" description="Enoyl reductase (ER)" evidence="1">
    <location>
        <begin position="8"/>
        <end position="325"/>
    </location>
</feature>
<protein>
    <submittedName>
        <fullName evidence="2">NADPH:quinone reductase</fullName>
    </submittedName>
</protein>
<accession>A0A1G8DQ77</accession>
<dbReference type="PANTHER" id="PTHR45348">
    <property type="entry name" value="HYPOTHETICAL OXIDOREDUCTASE (EUROFUNG)"/>
    <property type="match status" value="1"/>
</dbReference>
<dbReference type="AlphaFoldDB" id="A0A1G8DQ77"/>
<dbReference type="InterPro" id="IPR013149">
    <property type="entry name" value="ADH-like_C"/>
</dbReference>
<dbReference type="STRING" id="861298.SAMN04488136_1215"/>
<dbReference type="InterPro" id="IPR013154">
    <property type="entry name" value="ADH-like_N"/>
</dbReference>
<dbReference type="Gene3D" id="3.90.180.10">
    <property type="entry name" value="Medium-chain alcohol dehydrogenases, catalytic domain"/>
    <property type="match status" value="1"/>
</dbReference>
<evidence type="ECO:0000259" key="1">
    <source>
        <dbReference type="SMART" id="SM00829"/>
    </source>
</evidence>
<sequence length="327" mass="35483">MKAVIYRPELDRFVVKTISEPKLETPFDVIVEVHSVGLNPVDAKINHWFGITEAGNRDMVGGLDVSGVIIAKGSMVNDWNIGDHVLYHGNMRRRQGGFAVFSVHDSRTLTRHPDISDIEAAASPCAGWTAYRALNDKFHLAGKSSIVIYGASGGVGSYALQLSRYFQLETIIAVCSEHNFDYATSLGATHCLDYRDLQLLTKVNTIVDNQGVECVLDCVGGPAQTNSSSMLGFDGQLVELVSTIDSTQHQSAFDRGLTLHQLSLGAGHVNGEIGRQSITQAGIALNRMLEQNIVISPPTTVLTLSDIPQALNQIRQGHSRGKFVAKI</sequence>
<evidence type="ECO:0000313" key="2">
    <source>
        <dbReference type="EMBL" id="SDH59808.1"/>
    </source>
</evidence>
<dbReference type="SMART" id="SM00829">
    <property type="entry name" value="PKS_ER"/>
    <property type="match status" value="1"/>
</dbReference>
<dbReference type="InterPro" id="IPR036291">
    <property type="entry name" value="NAD(P)-bd_dom_sf"/>
</dbReference>
<dbReference type="Pfam" id="PF08240">
    <property type="entry name" value="ADH_N"/>
    <property type="match status" value="1"/>
</dbReference>
<dbReference type="InterPro" id="IPR047122">
    <property type="entry name" value="Trans-enoyl_RdTase-like"/>
</dbReference>
<dbReference type="SUPFAM" id="SSF50129">
    <property type="entry name" value="GroES-like"/>
    <property type="match status" value="1"/>
</dbReference>
<dbReference type="EMBL" id="FNDD01000021">
    <property type="protein sequence ID" value="SDH59808.1"/>
    <property type="molecule type" value="Genomic_DNA"/>
</dbReference>
<gene>
    <name evidence="2" type="ORF">SAMN04488136_1215</name>
</gene>
<dbReference type="Pfam" id="PF00107">
    <property type="entry name" value="ADH_zinc_N"/>
    <property type="match status" value="1"/>
</dbReference>
<organism evidence="2 3">
    <name type="scientific">Vibrio xiamenensis</name>
    <dbReference type="NCBI Taxonomy" id="861298"/>
    <lineage>
        <taxon>Bacteria</taxon>
        <taxon>Pseudomonadati</taxon>
        <taxon>Pseudomonadota</taxon>
        <taxon>Gammaproteobacteria</taxon>
        <taxon>Vibrionales</taxon>
        <taxon>Vibrionaceae</taxon>
        <taxon>Vibrio</taxon>
    </lineage>
</organism>
<dbReference type="Gene3D" id="3.40.50.720">
    <property type="entry name" value="NAD(P)-binding Rossmann-like Domain"/>
    <property type="match status" value="1"/>
</dbReference>
<dbReference type="InterPro" id="IPR020843">
    <property type="entry name" value="ER"/>
</dbReference>
<dbReference type="InterPro" id="IPR011032">
    <property type="entry name" value="GroES-like_sf"/>
</dbReference>